<organism evidence="2 3">
    <name type="scientific">Tetrabaena socialis</name>
    <dbReference type="NCBI Taxonomy" id="47790"/>
    <lineage>
        <taxon>Eukaryota</taxon>
        <taxon>Viridiplantae</taxon>
        <taxon>Chlorophyta</taxon>
        <taxon>core chlorophytes</taxon>
        <taxon>Chlorophyceae</taxon>
        <taxon>CS clade</taxon>
        <taxon>Chlamydomonadales</taxon>
        <taxon>Tetrabaenaceae</taxon>
        <taxon>Tetrabaena</taxon>
    </lineage>
</organism>
<reference evidence="2 3" key="1">
    <citation type="journal article" date="2017" name="Mol. Biol. Evol.">
        <title>The 4-celled Tetrabaena socialis nuclear genome reveals the essential components for genetic control of cell number at the origin of multicellularity in the volvocine lineage.</title>
        <authorList>
            <person name="Featherston J."/>
            <person name="Arakaki Y."/>
            <person name="Hanschen E.R."/>
            <person name="Ferris P.J."/>
            <person name="Michod R.E."/>
            <person name="Olson B.J.S.C."/>
            <person name="Nozaki H."/>
            <person name="Durand P.M."/>
        </authorList>
    </citation>
    <scope>NUCLEOTIDE SEQUENCE [LARGE SCALE GENOMIC DNA]</scope>
    <source>
        <strain evidence="2 3">NIES-571</strain>
    </source>
</reference>
<dbReference type="EMBL" id="PGGS01000621">
    <property type="protein sequence ID" value="PNH02618.1"/>
    <property type="molecule type" value="Genomic_DNA"/>
</dbReference>
<evidence type="ECO:0000313" key="3">
    <source>
        <dbReference type="Proteomes" id="UP000236333"/>
    </source>
</evidence>
<keyword evidence="3" id="KW-1185">Reference proteome</keyword>
<accession>A0A2J7ZQR9</accession>
<gene>
    <name evidence="2" type="ORF">TSOC_011369</name>
</gene>
<dbReference type="AlphaFoldDB" id="A0A2J7ZQR9"/>
<sequence>MALLSEWTTCLLAVLLASFTPHLVFGAFVYYAAGGSGDPYHMSLNAFTTFLDDCLIADSDSQYCKRSDCDTIFIVCNFQPDKKSAEATVNMENAMMRYEFLEAIVRLAIAKYGKGQVTDDLPTAVAMMIEKNIIPHLVPGAVLNSNTFRNERLYNEE</sequence>
<feature type="non-terminal residue" evidence="2">
    <location>
        <position position="157"/>
    </location>
</feature>
<dbReference type="Proteomes" id="UP000236333">
    <property type="component" value="Unassembled WGS sequence"/>
</dbReference>
<comment type="caution">
    <text evidence="2">The sequence shown here is derived from an EMBL/GenBank/DDBJ whole genome shotgun (WGS) entry which is preliminary data.</text>
</comment>
<dbReference type="OrthoDB" id="120976at2759"/>
<protein>
    <submittedName>
        <fullName evidence="2">Uncharacterized protein</fullName>
    </submittedName>
</protein>
<feature type="signal peptide" evidence="1">
    <location>
        <begin position="1"/>
        <end position="26"/>
    </location>
</feature>
<proteinExistence type="predicted"/>
<feature type="chain" id="PRO_5014468788" evidence="1">
    <location>
        <begin position="27"/>
        <end position="157"/>
    </location>
</feature>
<name>A0A2J7ZQR9_9CHLO</name>
<evidence type="ECO:0000256" key="1">
    <source>
        <dbReference type="SAM" id="SignalP"/>
    </source>
</evidence>
<keyword evidence="1" id="KW-0732">Signal</keyword>
<evidence type="ECO:0000313" key="2">
    <source>
        <dbReference type="EMBL" id="PNH02618.1"/>
    </source>
</evidence>